<gene>
    <name evidence="1" type="ORF">RG47T_2696</name>
</gene>
<name>A0A1Q5ZZR7_9SPHI</name>
<dbReference type="EMBL" id="MPPL01000001">
    <property type="protein sequence ID" value="OKS87237.1"/>
    <property type="molecule type" value="Genomic_DNA"/>
</dbReference>
<organism evidence="1 2">
    <name type="scientific">Mucilaginibacter polytrichastri</name>
    <dbReference type="NCBI Taxonomy" id="1302689"/>
    <lineage>
        <taxon>Bacteria</taxon>
        <taxon>Pseudomonadati</taxon>
        <taxon>Bacteroidota</taxon>
        <taxon>Sphingobacteriia</taxon>
        <taxon>Sphingobacteriales</taxon>
        <taxon>Sphingobacteriaceae</taxon>
        <taxon>Mucilaginibacter</taxon>
    </lineage>
</organism>
<proteinExistence type="predicted"/>
<dbReference type="AlphaFoldDB" id="A0A1Q5ZZR7"/>
<evidence type="ECO:0000313" key="2">
    <source>
        <dbReference type="Proteomes" id="UP000186720"/>
    </source>
</evidence>
<sequence>MSEFSYLPEIKLLNPLFRTDNTKLHQTKSRLKRKNTDTQLCVFILYPWRMITINHFSS</sequence>
<keyword evidence="2" id="KW-1185">Reference proteome</keyword>
<comment type="caution">
    <text evidence="1">The sequence shown here is derived from an EMBL/GenBank/DDBJ whole genome shotgun (WGS) entry which is preliminary data.</text>
</comment>
<protein>
    <submittedName>
        <fullName evidence="1">Uncharacterized protein</fullName>
    </submittedName>
</protein>
<dbReference type="Proteomes" id="UP000186720">
    <property type="component" value="Unassembled WGS sequence"/>
</dbReference>
<accession>A0A1Q5ZZR7</accession>
<reference evidence="1 2" key="1">
    <citation type="submission" date="2016-11" db="EMBL/GenBank/DDBJ databases">
        <title>Whole Genome Sequencing of Mucilaginibacter polytrichastri RG4-7(T) isolated from the moss sample.</title>
        <authorList>
            <person name="Li Y."/>
        </authorList>
    </citation>
    <scope>NUCLEOTIDE SEQUENCE [LARGE SCALE GENOMIC DNA]</scope>
    <source>
        <strain evidence="1 2">RG4-7</strain>
    </source>
</reference>
<evidence type="ECO:0000313" key="1">
    <source>
        <dbReference type="EMBL" id="OKS87237.1"/>
    </source>
</evidence>